<comment type="similarity">
    <text evidence="1">Belongs to the Gfo/Idh/MocA family.</text>
</comment>
<dbReference type="GO" id="GO:0016491">
    <property type="term" value="F:oxidoreductase activity"/>
    <property type="evidence" value="ECO:0007669"/>
    <property type="project" value="UniProtKB-KW"/>
</dbReference>
<dbReference type="GO" id="GO:0000166">
    <property type="term" value="F:nucleotide binding"/>
    <property type="evidence" value="ECO:0007669"/>
    <property type="project" value="InterPro"/>
</dbReference>
<protein>
    <recommendedName>
        <fullName evidence="7">NAD(P)-binding protein</fullName>
    </recommendedName>
</protein>
<evidence type="ECO:0000256" key="1">
    <source>
        <dbReference type="ARBA" id="ARBA00010928"/>
    </source>
</evidence>
<reference evidence="6" key="2">
    <citation type="submission" date="2015-01" db="EMBL/GenBank/DDBJ databases">
        <title>Evolutionary Origins and Diversification of the Mycorrhizal Mutualists.</title>
        <authorList>
            <consortium name="DOE Joint Genome Institute"/>
            <consortium name="Mycorrhizal Genomics Consortium"/>
            <person name="Kohler A."/>
            <person name="Kuo A."/>
            <person name="Nagy L.G."/>
            <person name="Floudas D."/>
            <person name="Copeland A."/>
            <person name="Barry K.W."/>
            <person name="Cichocki N."/>
            <person name="Veneault-Fourrey C."/>
            <person name="LaButti K."/>
            <person name="Lindquist E.A."/>
            <person name="Lipzen A."/>
            <person name="Lundell T."/>
            <person name="Morin E."/>
            <person name="Murat C."/>
            <person name="Riley R."/>
            <person name="Ohm R."/>
            <person name="Sun H."/>
            <person name="Tunlid A."/>
            <person name="Henrissat B."/>
            <person name="Grigoriev I.V."/>
            <person name="Hibbett D.S."/>
            <person name="Martin F."/>
        </authorList>
    </citation>
    <scope>NUCLEOTIDE SEQUENCE [LARGE SCALE GENOMIC DNA]</scope>
    <source>
        <strain evidence="6">UH-Slu-Lm8-n1</strain>
    </source>
</reference>
<keyword evidence="6" id="KW-1185">Reference proteome</keyword>
<dbReference type="InterPro" id="IPR036291">
    <property type="entry name" value="NAD(P)-bd_dom_sf"/>
</dbReference>
<keyword evidence="2" id="KW-0560">Oxidoreductase</keyword>
<dbReference type="InterPro" id="IPR051317">
    <property type="entry name" value="Gfo/Idh/MocA_oxidoreduct"/>
</dbReference>
<organism evidence="5 6">
    <name type="scientific">Suillus luteus UH-Slu-Lm8-n1</name>
    <dbReference type="NCBI Taxonomy" id="930992"/>
    <lineage>
        <taxon>Eukaryota</taxon>
        <taxon>Fungi</taxon>
        <taxon>Dikarya</taxon>
        <taxon>Basidiomycota</taxon>
        <taxon>Agaricomycotina</taxon>
        <taxon>Agaricomycetes</taxon>
        <taxon>Agaricomycetidae</taxon>
        <taxon>Boletales</taxon>
        <taxon>Suillineae</taxon>
        <taxon>Suillaceae</taxon>
        <taxon>Suillus</taxon>
    </lineage>
</organism>
<dbReference type="AlphaFoldDB" id="A0A0D0AEP3"/>
<gene>
    <name evidence="5" type="ORF">CY34DRAFT_20646</name>
</gene>
<name>A0A0D0AEP3_9AGAM</name>
<feature type="domain" description="Gfo/Idh/MocA-like oxidoreductase N-terminal" evidence="3">
    <location>
        <begin position="7"/>
        <end position="125"/>
    </location>
</feature>
<evidence type="ECO:0000256" key="2">
    <source>
        <dbReference type="ARBA" id="ARBA00023002"/>
    </source>
</evidence>
<dbReference type="InterPro" id="IPR004104">
    <property type="entry name" value="Gfo/Idh/MocA-like_OxRdtase_C"/>
</dbReference>
<dbReference type="Gene3D" id="3.30.360.10">
    <property type="entry name" value="Dihydrodipicolinate Reductase, domain 2"/>
    <property type="match status" value="1"/>
</dbReference>
<evidence type="ECO:0000259" key="4">
    <source>
        <dbReference type="Pfam" id="PF02894"/>
    </source>
</evidence>
<evidence type="ECO:0000313" key="6">
    <source>
        <dbReference type="Proteomes" id="UP000054485"/>
    </source>
</evidence>
<dbReference type="Pfam" id="PF02894">
    <property type="entry name" value="GFO_IDH_MocA_C"/>
    <property type="match status" value="1"/>
</dbReference>
<dbReference type="SUPFAM" id="SSF51735">
    <property type="entry name" value="NAD(P)-binding Rossmann-fold domains"/>
    <property type="match status" value="1"/>
</dbReference>
<feature type="domain" description="Gfo/Idh/MocA-like oxidoreductase C-terminal" evidence="4">
    <location>
        <begin position="153"/>
        <end position="366"/>
    </location>
</feature>
<dbReference type="STRING" id="930992.A0A0D0AEP3"/>
<dbReference type="InParanoid" id="A0A0D0AEP3"/>
<dbReference type="PANTHER" id="PTHR43708">
    <property type="entry name" value="CONSERVED EXPRESSED OXIDOREDUCTASE (EUROFUNG)"/>
    <property type="match status" value="1"/>
</dbReference>
<accession>A0A0D0AEP3</accession>
<dbReference type="Proteomes" id="UP000054485">
    <property type="component" value="Unassembled WGS sequence"/>
</dbReference>
<sequence length="374" mass="41177">MALSPIKTCVLGVGLAGLTFHVPFVLALPELFTLTAVLERNPQTPGGKVQQRFGVTTKIYRTIEEVVNDPEVELVIVGTPNDTHYPLAKAALEAGKHVLVDKPVTETVKEANELAAIAKAKGLVLYGYQNRRWDSDHLALKRLLSLPSSSPLSLGNLLEFESHYDRYRAGIRSSWKDSAGAVYDLGSHLLDQALKLFGRPARITAFIQNIRGVTKPDVDDIFTIYLHYNPGTPFSNQFTVLLRSHILSVKSPQLRYAVRGTKGMFTKYGLDTQEDQLKAMPSVSSILEPGYGQEPESIYGIVENIADDGVTITKTTWPSDAPGQYIGLFKNLAGAIRNNEELEVKWAETTQVIEMIELAYKSSAASCTLEVSKL</sequence>
<dbReference type="HOGENOM" id="CLU_023194_19_0_1"/>
<evidence type="ECO:0008006" key="7">
    <source>
        <dbReference type="Google" id="ProtNLM"/>
    </source>
</evidence>
<evidence type="ECO:0000313" key="5">
    <source>
        <dbReference type="EMBL" id="KIK48715.1"/>
    </source>
</evidence>
<dbReference type="OrthoDB" id="446809at2759"/>
<dbReference type="EMBL" id="KN835136">
    <property type="protein sequence ID" value="KIK48715.1"/>
    <property type="molecule type" value="Genomic_DNA"/>
</dbReference>
<dbReference type="InterPro" id="IPR000683">
    <property type="entry name" value="Gfo/Idh/MocA-like_OxRdtase_N"/>
</dbReference>
<dbReference type="Gene3D" id="3.40.50.720">
    <property type="entry name" value="NAD(P)-binding Rossmann-like Domain"/>
    <property type="match status" value="1"/>
</dbReference>
<reference evidence="5 6" key="1">
    <citation type="submission" date="2014-04" db="EMBL/GenBank/DDBJ databases">
        <authorList>
            <consortium name="DOE Joint Genome Institute"/>
            <person name="Kuo A."/>
            <person name="Ruytinx J."/>
            <person name="Rineau F."/>
            <person name="Colpaert J."/>
            <person name="Kohler A."/>
            <person name="Nagy L.G."/>
            <person name="Floudas D."/>
            <person name="Copeland A."/>
            <person name="Barry K.W."/>
            <person name="Cichocki N."/>
            <person name="Veneault-Fourrey C."/>
            <person name="LaButti K."/>
            <person name="Lindquist E.A."/>
            <person name="Lipzen A."/>
            <person name="Lundell T."/>
            <person name="Morin E."/>
            <person name="Murat C."/>
            <person name="Sun H."/>
            <person name="Tunlid A."/>
            <person name="Henrissat B."/>
            <person name="Grigoriev I.V."/>
            <person name="Hibbett D.S."/>
            <person name="Martin F."/>
            <person name="Nordberg H.P."/>
            <person name="Cantor M.N."/>
            <person name="Hua S.X."/>
        </authorList>
    </citation>
    <scope>NUCLEOTIDE SEQUENCE [LARGE SCALE GENOMIC DNA]</scope>
    <source>
        <strain evidence="5 6">UH-Slu-Lm8-n1</strain>
    </source>
</reference>
<dbReference type="FunCoup" id="A0A0D0AEP3">
    <property type="interactions" value="25"/>
</dbReference>
<dbReference type="Pfam" id="PF01408">
    <property type="entry name" value="GFO_IDH_MocA"/>
    <property type="match status" value="1"/>
</dbReference>
<dbReference type="PANTHER" id="PTHR43708:SF5">
    <property type="entry name" value="CONSERVED EXPRESSED OXIDOREDUCTASE (EUROFUNG)-RELATED"/>
    <property type="match status" value="1"/>
</dbReference>
<evidence type="ECO:0000259" key="3">
    <source>
        <dbReference type="Pfam" id="PF01408"/>
    </source>
</evidence>
<proteinExistence type="inferred from homology"/>